<dbReference type="Pfam" id="PF11162">
    <property type="entry name" value="DUF2946"/>
    <property type="match status" value="1"/>
</dbReference>
<keyword evidence="1" id="KW-1133">Transmembrane helix</keyword>
<proteinExistence type="predicted"/>
<keyword evidence="3" id="KW-1185">Reference proteome</keyword>
<accession>A0ABP9M5Y8</accession>
<gene>
    <name evidence="2" type="ORF">GCM10023337_13120</name>
</gene>
<organism evidence="2 3">
    <name type="scientific">Paenalcaligenes hermetiae</name>
    <dbReference type="NCBI Taxonomy" id="1157987"/>
    <lineage>
        <taxon>Bacteria</taxon>
        <taxon>Pseudomonadati</taxon>
        <taxon>Pseudomonadota</taxon>
        <taxon>Betaproteobacteria</taxon>
        <taxon>Burkholderiales</taxon>
        <taxon>Alcaligenaceae</taxon>
        <taxon>Paenalcaligenes</taxon>
    </lineage>
</organism>
<comment type="caution">
    <text evidence="2">The sequence shown here is derived from an EMBL/GenBank/DDBJ whole genome shotgun (WGS) entry which is preliminary data.</text>
</comment>
<name>A0ABP9M5Y8_9BURK</name>
<feature type="transmembrane region" description="Helical" evidence="1">
    <location>
        <begin position="6"/>
        <end position="28"/>
    </location>
</feature>
<evidence type="ECO:0000313" key="3">
    <source>
        <dbReference type="Proteomes" id="UP001500227"/>
    </source>
</evidence>
<sequence length="140" mass="15067">MHKAAFIHILQRSAIGFGVLALLCGLILRSMIPMGYMLDPEAWRQGQISMTICTADGTPVSLRLADLLDIPQHHPDQPGHATCPCCFIHDEALALLPLLALIPTAATWHSYVVQRQAKTGLANAHGLRGPPLGARAPPIL</sequence>
<dbReference type="InterPro" id="IPR021333">
    <property type="entry name" value="DUF2946"/>
</dbReference>
<keyword evidence="1" id="KW-0472">Membrane</keyword>
<evidence type="ECO:0000256" key="1">
    <source>
        <dbReference type="SAM" id="Phobius"/>
    </source>
</evidence>
<dbReference type="Proteomes" id="UP001500227">
    <property type="component" value="Unassembled WGS sequence"/>
</dbReference>
<keyword evidence="1" id="KW-0812">Transmembrane</keyword>
<dbReference type="EMBL" id="BAABKD010000009">
    <property type="protein sequence ID" value="GAA5089754.1"/>
    <property type="molecule type" value="Genomic_DNA"/>
</dbReference>
<evidence type="ECO:0008006" key="4">
    <source>
        <dbReference type="Google" id="ProtNLM"/>
    </source>
</evidence>
<reference evidence="3" key="1">
    <citation type="journal article" date="2019" name="Int. J. Syst. Evol. Microbiol.">
        <title>The Global Catalogue of Microorganisms (GCM) 10K type strain sequencing project: providing services to taxonomists for standard genome sequencing and annotation.</title>
        <authorList>
            <consortium name="The Broad Institute Genomics Platform"/>
            <consortium name="The Broad Institute Genome Sequencing Center for Infectious Disease"/>
            <person name="Wu L."/>
            <person name="Ma J."/>
        </authorList>
    </citation>
    <scope>NUCLEOTIDE SEQUENCE [LARGE SCALE GENOMIC DNA]</scope>
    <source>
        <strain evidence="3">JCM 18423</strain>
    </source>
</reference>
<dbReference type="RefSeq" id="WP_345370535.1">
    <property type="nucleotide sequence ID" value="NZ_BAABKD010000009.1"/>
</dbReference>
<evidence type="ECO:0000313" key="2">
    <source>
        <dbReference type="EMBL" id="GAA5089754.1"/>
    </source>
</evidence>
<protein>
    <recommendedName>
        <fullName evidence="4">DUF2946 domain-containing protein</fullName>
    </recommendedName>
</protein>